<dbReference type="PANTHER" id="PTHR13832">
    <property type="entry name" value="PROTEIN PHOSPHATASE 2C"/>
    <property type="match status" value="1"/>
</dbReference>
<dbReference type="InterPro" id="IPR001932">
    <property type="entry name" value="PPM-type_phosphatase-like_dom"/>
</dbReference>
<protein>
    <recommendedName>
        <fullName evidence="7">PPM-type phosphatase domain-containing protein</fullName>
    </recommendedName>
</protein>
<sequence>MEEVDNVEEDAVLPNQHSKDVEDSVKSPLTVRSRNRNNPSLRKGPQYCGAVHSVGFAEEANHRFRPTMEDAHVVVDEFAGNNRDAFFGVYDGHGGRAAVEVIEMILHKFLEEELAKTNGEDPAGALARAYLRADKILEEKHFLYVGATAVTCYIKSYPERRVLFCANVGDSRAVLSRNGKATRLSYDHKASDAMEVDRITKDGGFIIMKRVNGVLSVSRALGDHAMKSVVIGEPHVTSEILTADDKFLILACDGLWDVVEDQEVVNFVQHLHVNGLDVQSISERLVRLALDRGSTDNISVMVIDLS</sequence>
<feature type="domain" description="PPM-type phosphatase" evidence="7">
    <location>
        <begin position="53"/>
        <end position="305"/>
    </location>
</feature>
<keyword evidence="3 5" id="KW-0378">Hydrolase</keyword>
<dbReference type="CDD" id="cd00143">
    <property type="entry name" value="PP2Cc"/>
    <property type="match status" value="1"/>
</dbReference>
<dbReference type="PROSITE" id="PS51746">
    <property type="entry name" value="PPM_2"/>
    <property type="match status" value="1"/>
</dbReference>
<dbReference type="PROSITE" id="PS01032">
    <property type="entry name" value="PPM_1"/>
    <property type="match status" value="1"/>
</dbReference>
<evidence type="ECO:0000256" key="4">
    <source>
        <dbReference type="ARBA" id="ARBA00022912"/>
    </source>
</evidence>
<feature type="region of interest" description="Disordered" evidence="6">
    <location>
        <begin position="1"/>
        <end position="45"/>
    </location>
</feature>
<evidence type="ECO:0000256" key="6">
    <source>
        <dbReference type="SAM" id="MobiDB-lite"/>
    </source>
</evidence>
<dbReference type="InterPro" id="IPR036457">
    <property type="entry name" value="PPM-type-like_dom_sf"/>
</dbReference>
<dbReference type="SUPFAM" id="SSF81606">
    <property type="entry name" value="PP2C-like"/>
    <property type="match status" value="1"/>
</dbReference>
<dbReference type="GO" id="GO:0004722">
    <property type="term" value="F:protein serine/threonine phosphatase activity"/>
    <property type="evidence" value="ECO:0007669"/>
    <property type="project" value="InterPro"/>
</dbReference>
<reference evidence="8 9" key="1">
    <citation type="submission" date="2022-07" db="EMBL/GenBank/DDBJ databases">
        <title>Genome-wide signatures of adaptation to extreme environments.</title>
        <authorList>
            <person name="Cho C.H."/>
            <person name="Yoon H.S."/>
        </authorList>
    </citation>
    <scope>NUCLEOTIDE SEQUENCE [LARGE SCALE GENOMIC DNA]</scope>
    <source>
        <strain evidence="8 9">108.79 E11</strain>
    </source>
</reference>
<dbReference type="SMART" id="SM00332">
    <property type="entry name" value="PP2Cc"/>
    <property type="match status" value="1"/>
</dbReference>
<name>A0AAV9IE67_9RHOD</name>
<dbReference type="InterPro" id="IPR015655">
    <property type="entry name" value="PP2C"/>
</dbReference>
<keyword evidence="2" id="KW-0479">Metal-binding</keyword>
<dbReference type="PANTHER" id="PTHR13832:SF837">
    <property type="entry name" value="PROTEIN PHOSPHATASE 2C-LIKE DOMAIN-CONTAINING PROTEIN 1"/>
    <property type="match status" value="1"/>
</dbReference>
<dbReference type="SMART" id="SM00331">
    <property type="entry name" value="PP2C_SIG"/>
    <property type="match status" value="1"/>
</dbReference>
<comment type="similarity">
    <text evidence="1 5">Belongs to the PP2C family.</text>
</comment>
<evidence type="ECO:0000259" key="7">
    <source>
        <dbReference type="PROSITE" id="PS51746"/>
    </source>
</evidence>
<keyword evidence="4 5" id="KW-0904">Protein phosphatase</keyword>
<dbReference type="Gene3D" id="3.60.40.10">
    <property type="entry name" value="PPM-type phosphatase domain"/>
    <property type="match status" value="1"/>
</dbReference>
<evidence type="ECO:0000256" key="3">
    <source>
        <dbReference type="ARBA" id="ARBA00022801"/>
    </source>
</evidence>
<accession>A0AAV9IE67</accession>
<evidence type="ECO:0000256" key="1">
    <source>
        <dbReference type="ARBA" id="ARBA00006702"/>
    </source>
</evidence>
<comment type="caution">
    <text evidence="8">The sequence shown here is derived from an EMBL/GenBank/DDBJ whole genome shotgun (WGS) entry which is preliminary data.</text>
</comment>
<dbReference type="Proteomes" id="UP001300502">
    <property type="component" value="Unassembled WGS sequence"/>
</dbReference>
<evidence type="ECO:0000313" key="9">
    <source>
        <dbReference type="Proteomes" id="UP001300502"/>
    </source>
</evidence>
<feature type="compositionally biased region" description="Acidic residues" evidence="6">
    <location>
        <begin position="1"/>
        <end position="11"/>
    </location>
</feature>
<keyword evidence="9" id="KW-1185">Reference proteome</keyword>
<dbReference type="EMBL" id="JANCYU010000032">
    <property type="protein sequence ID" value="KAK4525614.1"/>
    <property type="molecule type" value="Genomic_DNA"/>
</dbReference>
<dbReference type="GO" id="GO:0046872">
    <property type="term" value="F:metal ion binding"/>
    <property type="evidence" value="ECO:0007669"/>
    <property type="project" value="UniProtKB-KW"/>
</dbReference>
<feature type="compositionally biased region" description="Polar residues" evidence="6">
    <location>
        <begin position="30"/>
        <end position="40"/>
    </location>
</feature>
<evidence type="ECO:0000313" key="8">
    <source>
        <dbReference type="EMBL" id="KAK4525614.1"/>
    </source>
</evidence>
<evidence type="ECO:0000256" key="5">
    <source>
        <dbReference type="RuleBase" id="RU003465"/>
    </source>
</evidence>
<evidence type="ECO:0000256" key="2">
    <source>
        <dbReference type="ARBA" id="ARBA00022723"/>
    </source>
</evidence>
<dbReference type="InterPro" id="IPR000222">
    <property type="entry name" value="PP2C_BS"/>
</dbReference>
<organism evidence="8 9">
    <name type="scientific">Galdieria yellowstonensis</name>
    <dbReference type="NCBI Taxonomy" id="3028027"/>
    <lineage>
        <taxon>Eukaryota</taxon>
        <taxon>Rhodophyta</taxon>
        <taxon>Bangiophyceae</taxon>
        <taxon>Galdieriales</taxon>
        <taxon>Galdieriaceae</taxon>
        <taxon>Galdieria</taxon>
    </lineage>
</organism>
<dbReference type="Pfam" id="PF00481">
    <property type="entry name" value="PP2C"/>
    <property type="match status" value="1"/>
</dbReference>
<gene>
    <name evidence="8" type="ORF">GAYE_SCF15G3523</name>
</gene>
<dbReference type="AlphaFoldDB" id="A0AAV9IE67"/>
<proteinExistence type="inferred from homology"/>